<dbReference type="Pfam" id="PF08240">
    <property type="entry name" value="ADH_N"/>
    <property type="match status" value="1"/>
</dbReference>
<evidence type="ECO:0000313" key="3">
    <source>
        <dbReference type="EMBL" id="TDQ49301.1"/>
    </source>
</evidence>
<dbReference type="OrthoDB" id="9785812at2"/>
<dbReference type="Gene3D" id="3.40.50.720">
    <property type="entry name" value="NAD(P)-binding Rossmann-like Domain"/>
    <property type="match status" value="1"/>
</dbReference>
<dbReference type="Gene3D" id="3.90.180.10">
    <property type="entry name" value="Medium-chain alcohol dehydrogenases, catalytic domain"/>
    <property type="match status" value="1"/>
</dbReference>
<dbReference type="Proteomes" id="UP000295375">
    <property type="component" value="Unassembled WGS sequence"/>
</dbReference>
<dbReference type="Pfam" id="PF13602">
    <property type="entry name" value="ADH_zinc_N_2"/>
    <property type="match status" value="1"/>
</dbReference>
<dbReference type="SUPFAM" id="SSF50129">
    <property type="entry name" value="GroES-like"/>
    <property type="match status" value="1"/>
</dbReference>
<feature type="domain" description="Enoyl reductase (ER)" evidence="2">
    <location>
        <begin position="10"/>
        <end position="323"/>
    </location>
</feature>
<evidence type="ECO:0000259" key="2">
    <source>
        <dbReference type="SMART" id="SM00829"/>
    </source>
</evidence>
<dbReference type="GO" id="GO:0016491">
    <property type="term" value="F:oxidoreductase activity"/>
    <property type="evidence" value="ECO:0007669"/>
    <property type="project" value="InterPro"/>
</dbReference>
<accession>A0A4R6UQJ1</accession>
<dbReference type="CDD" id="cd08272">
    <property type="entry name" value="MDR6"/>
    <property type="match status" value="1"/>
</dbReference>
<evidence type="ECO:0000256" key="1">
    <source>
        <dbReference type="ARBA" id="ARBA00022857"/>
    </source>
</evidence>
<dbReference type="PANTHER" id="PTHR44154">
    <property type="entry name" value="QUINONE OXIDOREDUCTASE"/>
    <property type="match status" value="1"/>
</dbReference>
<name>A0A4R6UQJ1_9GAMM</name>
<dbReference type="PANTHER" id="PTHR44154:SF1">
    <property type="entry name" value="QUINONE OXIDOREDUCTASE"/>
    <property type="match status" value="1"/>
</dbReference>
<dbReference type="InterPro" id="IPR011032">
    <property type="entry name" value="GroES-like_sf"/>
</dbReference>
<dbReference type="EMBL" id="SNYM01000004">
    <property type="protein sequence ID" value="TDQ49301.1"/>
    <property type="molecule type" value="Genomic_DNA"/>
</dbReference>
<gene>
    <name evidence="3" type="ORF">EV696_1045</name>
</gene>
<dbReference type="SMART" id="SM00829">
    <property type="entry name" value="PKS_ER"/>
    <property type="match status" value="1"/>
</dbReference>
<comment type="caution">
    <text evidence="3">The sequence shown here is derived from an EMBL/GenBank/DDBJ whole genome shotgun (WGS) entry which is preliminary data.</text>
</comment>
<dbReference type="InterPro" id="IPR013154">
    <property type="entry name" value="ADH-like_N"/>
</dbReference>
<dbReference type="InterPro" id="IPR036291">
    <property type="entry name" value="NAD(P)-bd_dom_sf"/>
</dbReference>
<proteinExistence type="predicted"/>
<organism evidence="3 4">
    <name type="scientific">Permianibacter aggregans</name>
    <dbReference type="NCBI Taxonomy" id="1510150"/>
    <lineage>
        <taxon>Bacteria</taxon>
        <taxon>Pseudomonadati</taxon>
        <taxon>Pseudomonadota</taxon>
        <taxon>Gammaproteobacteria</taxon>
        <taxon>Pseudomonadales</taxon>
        <taxon>Pseudomonadaceae</taxon>
        <taxon>Permianibacter</taxon>
    </lineage>
</organism>
<sequence>MKAQVLMQAGGPEQFELQQRPMPKPGKGQVLVRVHAASVNPADIKTRRNGPPTLPAILGADFAGTVAALGEGVSDYAIGDEVYGCAGGFAGIDGSYAEYMVADVRLMAPKPSALDFRQAAALPLVGITAYEGLFDRVRVKRGDKVLVFGAVGGVGHVALQLAKAAGAIVTAVVSTPEKAALARKLGADHIVNYREESVSDYVQRLTDGVGFDVVFDAIGSDNLNIAIEAARPQGQVITLVARQSYDLGPAFSKGLSIHIVFMLIPMLHNLGRERHSEILRELNGLVAQGKLQPLLDQKRFQLAELSEAHSYLEQGRAVGKVVIDIGG</sequence>
<dbReference type="InterPro" id="IPR051603">
    <property type="entry name" value="Zinc-ADH_QOR/CCCR"/>
</dbReference>
<dbReference type="AlphaFoldDB" id="A0A4R6UQJ1"/>
<reference evidence="3 4" key="1">
    <citation type="submission" date="2019-03" db="EMBL/GenBank/DDBJ databases">
        <title>Genomic Encyclopedia of Type Strains, Phase IV (KMG-IV): sequencing the most valuable type-strain genomes for metagenomic binning, comparative biology and taxonomic classification.</title>
        <authorList>
            <person name="Goeker M."/>
        </authorList>
    </citation>
    <scope>NUCLEOTIDE SEQUENCE [LARGE SCALE GENOMIC DNA]</scope>
    <source>
        <strain evidence="3 4">DSM 103792</strain>
    </source>
</reference>
<protein>
    <submittedName>
        <fullName evidence="3">NADPH2:quinone reductase</fullName>
    </submittedName>
</protein>
<keyword evidence="1" id="KW-0521">NADP</keyword>
<evidence type="ECO:0000313" key="4">
    <source>
        <dbReference type="Proteomes" id="UP000295375"/>
    </source>
</evidence>
<dbReference type="SUPFAM" id="SSF51735">
    <property type="entry name" value="NAD(P)-binding Rossmann-fold domains"/>
    <property type="match status" value="1"/>
</dbReference>
<dbReference type="RefSeq" id="WP_133588775.1">
    <property type="nucleotide sequence ID" value="NZ_CP037953.1"/>
</dbReference>
<keyword evidence="4" id="KW-1185">Reference proteome</keyword>
<dbReference type="InterPro" id="IPR020843">
    <property type="entry name" value="ER"/>
</dbReference>